<proteinExistence type="predicted"/>
<dbReference type="AlphaFoldDB" id="A0A829YMP6"/>
<dbReference type="PANTHER" id="PTHR34351:SF1">
    <property type="entry name" value="SLR1927 PROTEIN"/>
    <property type="match status" value="1"/>
</dbReference>
<feature type="transmembrane region" description="Helical" evidence="1">
    <location>
        <begin position="41"/>
        <end position="64"/>
    </location>
</feature>
<evidence type="ECO:0000313" key="2">
    <source>
        <dbReference type="EMBL" id="GFE84520.1"/>
    </source>
</evidence>
<dbReference type="RefSeq" id="WP_161816115.1">
    <property type="nucleotide sequence ID" value="NZ_BLJN01000009.1"/>
</dbReference>
<comment type="caution">
    <text evidence="2">The sequence shown here is derived from an EMBL/GenBank/DDBJ whole genome shotgun (WGS) entry which is preliminary data.</text>
</comment>
<reference evidence="3" key="1">
    <citation type="submission" date="2020-01" db="EMBL/GenBank/DDBJ databases">
        <title>'Steroidobacter agaridevorans' sp. nov., agar-degrading bacteria isolated from rhizosphere soils.</title>
        <authorList>
            <person name="Ikenaga M."/>
            <person name="Kataoka M."/>
            <person name="Murouchi A."/>
            <person name="Katsuragi S."/>
            <person name="Sakai M."/>
        </authorList>
    </citation>
    <scope>NUCLEOTIDE SEQUENCE [LARGE SCALE GENOMIC DNA]</scope>
    <source>
        <strain evidence="3">YU21-B</strain>
    </source>
</reference>
<organism evidence="2 3">
    <name type="scientific">Steroidobacter agaridevorans</name>
    <dbReference type="NCBI Taxonomy" id="2695856"/>
    <lineage>
        <taxon>Bacteria</taxon>
        <taxon>Pseudomonadati</taxon>
        <taxon>Pseudomonadota</taxon>
        <taxon>Gammaproteobacteria</taxon>
        <taxon>Steroidobacterales</taxon>
        <taxon>Steroidobacteraceae</taxon>
        <taxon>Steroidobacter</taxon>
    </lineage>
</organism>
<evidence type="ECO:0000256" key="1">
    <source>
        <dbReference type="SAM" id="Phobius"/>
    </source>
</evidence>
<dbReference type="EMBL" id="BLJN01000009">
    <property type="protein sequence ID" value="GFE84520.1"/>
    <property type="molecule type" value="Genomic_DNA"/>
</dbReference>
<gene>
    <name evidence="2" type="ORF">GCM10011487_65200</name>
</gene>
<evidence type="ECO:0000313" key="3">
    <source>
        <dbReference type="Proteomes" id="UP000445000"/>
    </source>
</evidence>
<accession>A0A829YMP6</accession>
<dbReference type="Proteomes" id="UP000445000">
    <property type="component" value="Unassembled WGS sequence"/>
</dbReference>
<sequence length="326" mass="36238">MNLSLSLDFGLMRRLRQWSRRWARKRHGIDPDPLILPSRRIYILPTGLGIAFTLMLFAMFIGAMNYANNLALGLTFLLGSLALIAMHYCHRNLSGIVIRSASSEPVFAGHDATFHVALENTAPLARHELLVANDQGLSNPQLVPANGRAVFDLQLPAPRRGLLTLDHFEIVTRHPFSLFRAWTHVHMNLTCVVYPKPAARGLSPPPVETDTGGAQDSVRGDEEFAGMRPFHPGDSPRRIAWKAYAREQGLQVKLYAGTAVTSHVFDWNGLNGLDTERRLSQLCRWIEDAYAEGRAFALKLPGLEVPANIGPGHRQRCLTALALFEP</sequence>
<name>A0A829YMP6_9GAMM</name>
<keyword evidence="3" id="KW-1185">Reference proteome</keyword>
<keyword evidence="1" id="KW-0812">Transmembrane</keyword>
<evidence type="ECO:0008006" key="4">
    <source>
        <dbReference type="Google" id="ProtNLM"/>
    </source>
</evidence>
<keyword evidence="1" id="KW-1133">Transmembrane helix</keyword>
<protein>
    <recommendedName>
        <fullName evidence="4">DUF58 domain-containing protein</fullName>
    </recommendedName>
</protein>
<dbReference type="PANTHER" id="PTHR34351">
    <property type="entry name" value="SLR1927 PROTEIN-RELATED"/>
    <property type="match status" value="1"/>
</dbReference>
<feature type="transmembrane region" description="Helical" evidence="1">
    <location>
        <begin position="70"/>
        <end position="89"/>
    </location>
</feature>
<keyword evidence="1" id="KW-0472">Membrane</keyword>